<name>A0A2X4YPT8_LEDLE</name>
<organism evidence="10 11">
    <name type="scientific">Lederbergia lenta</name>
    <name type="common">Bacillus lentus</name>
    <dbReference type="NCBI Taxonomy" id="1467"/>
    <lineage>
        <taxon>Bacteria</taxon>
        <taxon>Bacillati</taxon>
        <taxon>Bacillota</taxon>
        <taxon>Bacilli</taxon>
        <taxon>Bacillales</taxon>
        <taxon>Bacillaceae</taxon>
        <taxon>Lederbergia</taxon>
    </lineage>
</organism>
<gene>
    <name evidence="10" type="primary">mcpA_3</name>
    <name evidence="10" type="ORF">NCTC4824_01044</name>
</gene>
<evidence type="ECO:0000256" key="7">
    <source>
        <dbReference type="SAM" id="Phobius"/>
    </source>
</evidence>
<dbReference type="EMBL" id="LS483476">
    <property type="protein sequence ID" value="SQI53695.1"/>
    <property type="molecule type" value="Genomic_DNA"/>
</dbReference>
<evidence type="ECO:0000256" key="3">
    <source>
        <dbReference type="ARBA" id="ARBA00023136"/>
    </source>
</evidence>
<dbReference type="InterPro" id="IPR024478">
    <property type="entry name" value="HlyB_4HB_MCP"/>
</dbReference>
<dbReference type="PROSITE" id="PS50885">
    <property type="entry name" value="HAMP"/>
    <property type="match status" value="1"/>
</dbReference>
<comment type="subcellular location">
    <subcellularLocation>
        <location evidence="1">Cell membrane</location>
    </subcellularLocation>
</comment>
<dbReference type="InterPro" id="IPR004089">
    <property type="entry name" value="MCPsignal_dom"/>
</dbReference>
<dbReference type="Pfam" id="PF00015">
    <property type="entry name" value="MCPsignal"/>
    <property type="match status" value="1"/>
</dbReference>
<dbReference type="SUPFAM" id="SSF58104">
    <property type="entry name" value="Methyl-accepting chemotaxis protein (MCP) signaling domain"/>
    <property type="match status" value="1"/>
</dbReference>
<dbReference type="PANTHER" id="PTHR32089">
    <property type="entry name" value="METHYL-ACCEPTING CHEMOTAXIS PROTEIN MCPB"/>
    <property type="match status" value="1"/>
</dbReference>
<dbReference type="SMART" id="SM00304">
    <property type="entry name" value="HAMP"/>
    <property type="match status" value="1"/>
</dbReference>
<dbReference type="GO" id="GO:0005886">
    <property type="term" value="C:plasma membrane"/>
    <property type="evidence" value="ECO:0007669"/>
    <property type="project" value="UniProtKB-SubCell"/>
</dbReference>
<evidence type="ECO:0000256" key="6">
    <source>
        <dbReference type="PROSITE-ProRule" id="PRU00284"/>
    </source>
</evidence>
<dbReference type="CDD" id="cd11386">
    <property type="entry name" value="MCP_signal"/>
    <property type="match status" value="1"/>
</dbReference>
<sequence length="564" mass="60988">MNKILKFKSIKTKILFGFSLVVLFALILGAYTVLCIDNINGNTSEIVEEQVPLLIKNEQIALNMSNKTSLVRAYIIYNDPALKAEFNEASKAGIVLENELIDLNNDKEMKQLFSKREQYDQIINEVFAAFDGGNLEEAIELLGTKAKPLGTEIMETYEERATMREDSIGKRGNEILSYGNAGLYVAIILSLIVFILGIVIALVTSRIITTPIVAVMNRMKIIANGDLSQKPLVTKSKDEIGQLVEATNVMNDNNRTLLNEINIVSETVSSQSEELTQSANEVQAGTEQIAVTMEELATAAETQATSATDLALVTGTFINKVKETDENGELIQSNSFEVLGMTKEGVQLMNTSTDQMAKIDQIVHDAVEKMDNLDKQSQEISKLVSVIMDIAAQTNLLALNAAIEAARAGEHGKGFAVVADEVKKLAEQVAVSVNDITGIVGNIQSESSIVAESLKIGYKEVEQGTLQIKATGDTFNKISGSVTQMVENIKIVSGNLADIVANSQKMNVSIEQIAAIAEEAAAGVEQTSASAQQTSGSMEEVAGSSDHLAKLAEKMNDLIHTFKL</sequence>
<dbReference type="GO" id="GO:0007165">
    <property type="term" value="P:signal transduction"/>
    <property type="evidence" value="ECO:0007669"/>
    <property type="project" value="UniProtKB-KW"/>
</dbReference>
<feature type="transmembrane region" description="Helical" evidence="7">
    <location>
        <begin position="181"/>
        <end position="203"/>
    </location>
</feature>
<accession>A0A2X4YPT8</accession>
<evidence type="ECO:0000259" key="8">
    <source>
        <dbReference type="PROSITE" id="PS50111"/>
    </source>
</evidence>
<dbReference type="InterPro" id="IPR003660">
    <property type="entry name" value="HAMP_dom"/>
</dbReference>
<dbReference type="PANTHER" id="PTHR32089:SF112">
    <property type="entry name" value="LYSOZYME-LIKE PROTEIN-RELATED"/>
    <property type="match status" value="1"/>
</dbReference>
<dbReference type="Pfam" id="PF12729">
    <property type="entry name" value="4HB_MCP_1"/>
    <property type="match status" value="1"/>
</dbReference>
<dbReference type="STRING" id="1348624.GCA_001591545_00142"/>
<dbReference type="PROSITE" id="PS50111">
    <property type="entry name" value="CHEMOTAXIS_TRANSDUC_2"/>
    <property type="match status" value="1"/>
</dbReference>
<keyword evidence="11" id="KW-1185">Reference proteome</keyword>
<evidence type="ECO:0000259" key="9">
    <source>
        <dbReference type="PROSITE" id="PS50885"/>
    </source>
</evidence>
<keyword evidence="7" id="KW-1133">Transmembrane helix</keyword>
<keyword evidence="7" id="KW-0812">Transmembrane</keyword>
<evidence type="ECO:0000313" key="11">
    <source>
        <dbReference type="Proteomes" id="UP000249134"/>
    </source>
</evidence>
<evidence type="ECO:0000256" key="4">
    <source>
        <dbReference type="ARBA" id="ARBA00023224"/>
    </source>
</evidence>
<dbReference type="KEGG" id="blen:NCTC4824_01044"/>
<protein>
    <submittedName>
        <fullName evidence="10">Methyl-accepting chemotaxis sensory transducer with Cache sensor</fullName>
    </submittedName>
</protein>
<dbReference type="Proteomes" id="UP000249134">
    <property type="component" value="Chromosome 1"/>
</dbReference>
<dbReference type="Pfam" id="PF00672">
    <property type="entry name" value="HAMP"/>
    <property type="match status" value="1"/>
</dbReference>
<dbReference type="RefSeq" id="WP_066136024.1">
    <property type="nucleotide sequence ID" value="NZ_CBCSGM010000001.1"/>
</dbReference>
<reference evidence="10 11" key="1">
    <citation type="submission" date="2018-06" db="EMBL/GenBank/DDBJ databases">
        <authorList>
            <consortium name="Pathogen Informatics"/>
            <person name="Doyle S."/>
        </authorList>
    </citation>
    <scope>NUCLEOTIDE SEQUENCE [LARGE SCALE GENOMIC DNA]</scope>
    <source>
        <strain evidence="10 11">NCTC4824</strain>
    </source>
</reference>
<feature type="domain" description="Methyl-accepting transducer" evidence="8">
    <location>
        <begin position="278"/>
        <end position="528"/>
    </location>
</feature>
<keyword evidence="4 6" id="KW-0807">Transducer</keyword>
<dbReference type="AlphaFoldDB" id="A0A2X4YPT8"/>
<dbReference type="Gene3D" id="1.10.287.950">
    <property type="entry name" value="Methyl-accepting chemotaxis protein"/>
    <property type="match status" value="1"/>
</dbReference>
<evidence type="ECO:0000256" key="2">
    <source>
        <dbReference type="ARBA" id="ARBA00022475"/>
    </source>
</evidence>
<feature type="domain" description="HAMP" evidence="9">
    <location>
        <begin position="206"/>
        <end position="259"/>
    </location>
</feature>
<evidence type="ECO:0000256" key="5">
    <source>
        <dbReference type="ARBA" id="ARBA00029447"/>
    </source>
</evidence>
<keyword evidence="3 7" id="KW-0472">Membrane</keyword>
<evidence type="ECO:0000256" key="1">
    <source>
        <dbReference type="ARBA" id="ARBA00004236"/>
    </source>
</evidence>
<proteinExistence type="inferred from homology"/>
<evidence type="ECO:0000313" key="10">
    <source>
        <dbReference type="EMBL" id="SQI53695.1"/>
    </source>
</evidence>
<keyword evidence="2" id="KW-1003">Cell membrane</keyword>
<dbReference type="CDD" id="cd06225">
    <property type="entry name" value="HAMP"/>
    <property type="match status" value="1"/>
</dbReference>
<comment type="similarity">
    <text evidence="5">Belongs to the methyl-accepting chemotaxis (MCP) protein family.</text>
</comment>
<dbReference type="SMART" id="SM00283">
    <property type="entry name" value="MA"/>
    <property type="match status" value="1"/>
</dbReference>